<evidence type="ECO:0000313" key="2">
    <source>
        <dbReference type="EMBL" id="KDO40096.1"/>
    </source>
</evidence>
<evidence type="ECO:0000256" key="1">
    <source>
        <dbReference type="SAM" id="MobiDB-lite"/>
    </source>
</evidence>
<evidence type="ECO:0000313" key="3">
    <source>
        <dbReference type="Proteomes" id="UP000027120"/>
    </source>
</evidence>
<feature type="non-terminal residue" evidence="2">
    <location>
        <position position="22"/>
    </location>
</feature>
<organism evidence="2 3">
    <name type="scientific">Citrus sinensis</name>
    <name type="common">Sweet orange</name>
    <name type="synonym">Citrus aurantium var. sinensis</name>
    <dbReference type="NCBI Taxonomy" id="2711"/>
    <lineage>
        <taxon>Eukaryota</taxon>
        <taxon>Viridiplantae</taxon>
        <taxon>Streptophyta</taxon>
        <taxon>Embryophyta</taxon>
        <taxon>Tracheophyta</taxon>
        <taxon>Spermatophyta</taxon>
        <taxon>Magnoliopsida</taxon>
        <taxon>eudicotyledons</taxon>
        <taxon>Gunneridae</taxon>
        <taxon>Pentapetalae</taxon>
        <taxon>rosids</taxon>
        <taxon>malvids</taxon>
        <taxon>Sapindales</taxon>
        <taxon>Rutaceae</taxon>
        <taxon>Aurantioideae</taxon>
        <taxon>Citrus</taxon>
    </lineage>
</organism>
<dbReference type="Proteomes" id="UP000027120">
    <property type="component" value="Unassembled WGS sequence"/>
</dbReference>
<feature type="compositionally biased region" description="Basic and acidic residues" evidence="1">
    <location>
        <begin position="1"/>
        <end position="12"/>
    </location>
</feature>
<protein>
    <submittedName>
        <fullName evidence="2">Uncharacterized protein</fullName>
    </submittedName>
</protein>
<dbReference type="EMBL" id="KK786136">
    <property type="protein sequence ID" value="KDO40096.1"/>
    <property type="molecule type" value="Genomic_DNA"/>
</dbReference>
<dbReference type="AlphaFoldDB" id="A0A067DNC4"/>
<proteinExistence type="predicted"/>
<keyword evidence="3" id="KW-1185">Reference proteome</keyword>
<feature type="region of interest" description="Disordered" evidence="1">
    <location>
        <begin position="1"/>
        <end position="22"/>
    </location>
</feature>
<gene>
    <name evidence="2" type="ORF">CISIN_1g0101662mg</name>
</gene>
<accession>A0A067DNC4</accession>
<sequence length="22" mass="2612">MEQKGEMGKEFKSQVYHNLISK</sequence>
<name>A0A067DNC4_CITSI</name>
<reference evidence="2 3" key="1">
    <citation type="submission" date="2014-04" db="EMBL/GenBank/DDBJ databases">
        <authorList>
            <consortium name="International Citrus Genome Consortium"/>
            <person name="Gmitter F."/>
            <person name="Chen C."/>
            <person name="Farmerie W."/>
            <person name="Harkins T."/>
            <person name="Desany B."/>
            <person name="Mohiuddin M."/>
            <person name="Kodira C."/>
            <person name="Borodovsky M."/>
            <person name="Lomsadze A."/>
            <person name="Burns P."/>
            <person name="Jenkins J."/>
            <person name="Prochnik S."/>
            <person name="Shu S."/>
            <person name="Chapman J."/>
            <person name="Pitluck S."/>
            <person name="Schmutz J."/>
            <person name="Rokhsar D."/>
        </authorList>
    </citation>
    <scope>NUCLEOTIDE SEQUENCE</scope>
</reference>